<protein>
    <recommendedName>
        <fullName evidence="5">Leucine rich immune protein (Coil-less)</fullName>
    </recommendedName>
</protein>
<accession>A0A1I8JUH4</accession>
<dbReference type="PANTHER" id="PTHR45617:SF171">
    <property type="entry name" value="LEUCINE-RICH REPEAT-CONTAINING PROTEIN 15"/>
    <property type="match status" value="1"/>
</dbReference>
<evidence type="ECO:0000256" key="1">
    <source>
        <dbReference type="ARBA" id="ARBA00022614"/>
    </source>
</evidence>
<dbReference type="AlphaFoldDB" id="A0A1I8JUH4"/>
<reference evidence="4" key="1">
    <citation type="submission" date="2020-05" db="UniProtKB">
        <authorList>
            <consortium name="EnsemblMetazoa"/>
        </authorList>
    </citation>
    <scope>IDENTIFICATION</scope>
    <source>
        <strain evidence="4">FUMOZ</strain>
    </source>
</reference>
<dbReference type="PANTHER" id="PTHR45617">
    <property type="entry name" value="LEUCINE RICH REPEAT FAMILY PROTEIN"/>
    <property type="match status" value="1"/>
</dbReference>
<sequence>MGSLWFYGLLLGVCFYISLSETKSRPVEKFHYDYSRIQETDQTWKCWKEGYRPPPATSNKIQESGNGTAAEIERILSFNQSNTVLFLYSSNSENLNLHTTFTIERNRLIRLLLDNAGLERLELAFTDRENDCRLAELSVPRNRLRDLFIGMERFTALRKLDYSYNLLEEFNLDRLVNTAGSLKQLLLSHNRIECIRSTVQIHFIFLHKLDLSNNRLRTLDSTHWTMPQLETFHVDYNRHLASIDGWKRTRFPLVKGFDPAGTNNWNQTWLKSVQ</sequence>
<evidence type="ECO:0008006" key="5">
    <source>
        <dbReference type="Google" id="ProtNLM"/>
    </source>
</evidence>
<dbReference type="SUPFAM" id="SSF52058">
    <property type="entry name" value="L domain-like"/>
    <property type="match status" value="1"/>
</dbReference>
<dbReference type="Gene3D" id="3.80.10.10">
    <property type="entry name" value="Ribonuclease Inhibitor"/>
    <property type="match status" value="1"/>
</dbReference>
<dbReference type="InterPro" id="IPR032675">
    <property type="entry name" value="LRR_dom_sf"/>
</dbReference>
<evidence type="ECO:0000313" key="4">
    <source>
        <dbReference type="EnsemblMetazoa" id="AFUN016115-PA"/>
    </source>
</evidence>
<dbReference type="STRING" id="62324.A0A1I8JUH4"/>
<dbReference type="VEuPathDB" id="VectorBase:AFUN2_005882"/>
<dbReference type="VEuPathDB" id="VectorBase:AFUN016115"/>
<feature type="signal peptide" evidence="3">
    <location>
        <begin position="1"/>
        <end position="20"/>
    </location>
</feature>
<feature type="chain" id="PRO_5011395323" description="Leucine rich immune protein (Coil-less)" evidence="3">
    <location>
        <begin position="21"/>
        <end position="274"/>
    </location>
</feature>
<proteinExistence type="predicted"/>
<organism evidence="4">
    <name type="scientific">Anopheles funestus</name>
    <name type="common">African malaria mosquito</name>
    <dbReference type="NCBI Taxonomy" id="62324"/>
    <lineage>
        <taxon>Eukaryota</taxon>
        <taxon>Metazoa</taxon>
        <taxon>Ecdysozoa</taxon>
        <taxon>Arthropoda</taxon>
        <taxon>Hexapoda</taxon>
        <taxon>Insecta</taxon>
        <taxon>Pterygota</taxon>
        <taxon>Neoptera</taxon>
        <taxon>Endopterygota</taxon>
        <taxon>Diptera</taxon>
        <taxon>Nematocera</taxon>
        <taxon>Culicoidea</taxon>
        <taxon>Culicidae</taxon>
        <taxon>Anophelinae</taxon>
        <taxon>Anopheles</taxon>
    </lineage>
</organism>
<keyword evidence="3" id="KW-0732">Signal</keyword>
<keyword evidence="2" id="KW-0677">Repeat</keyword>
<dbReference type="EnsemblMetazoa" id="AFUN016115-RA">
    <property type="protein sequence ID" value="AFUN016115-PA"/>
    <property type="gene ID" value="AFUN016115"/>
</dbReference>
<evidence type="ECO:0000256" key="3">
    <source>
        <dbReference type="SAM" id="SignalP"/>
    </source>
</evidence>
<keyword evidence="1" id="KW-0433">Leucine-rich repeat</keyword>
<name>A0A1I8JUH4_ANOFN</name>
<evidence type="ECO:0000256" key="2">
    <source>
        <dbReference type="ARBA" id="ARBA00022737"/>
    </source>
</evidence>